<comment type="caution">
    <text evidence="1">The sequence shown here is derived from an EMBL/GenBank/DDBJ whole genome shotgun (WGS) entry which is preliminary data.</text>
</comment>
<proteinExistence type="predicted"/>
<name>A0A9N9EIV2_9GLOM</name>
<reference evidence="1" key="1">
    <citation type="submission" date="2021-06" db="EMBL/GenBank/DDBJ databases">
        <authorList>
            <person name="Kallberg Y."/>
            <person name="Tangrot J."/>
            <person name="Rosling A."/>
        </authorList>
    </citation>
    <scope>NUCLEOTIDE SEQUENCE</scope>
    <source>
        <strain evidence="1">MT106</strain>
    </source>
</reference>
<keyword evidence="2" id="KW-1185">Reference proteome</keyword>
<evidence type="ECO:0000313" key="1">
    <source>
        <dbReference type="EMBL" id="CAG8678722.1"/>
    </source>
</evidence>
<feature type="non-terminal residue" evidence="1">
    <location>
        <position position="262"/>
    </location>
</feature>
<sequence length="262" mass="29953">LSLEEALSCISPILEYSSRGTFSTSSTNAVGDSPLAVLIWEKFFDEVNEYRFDQQPRFEKPQFDDRYSLRNEEDVRGGFNSNICMVLNVLIGPDYKFLRESVPSSGELDFSCYHDYNNLHKLILAIEIKRVHILKGINGQTLPEFYETNSNAKKVIQQVYNYMTDNQLQYSILSTYDHHWFIRRPSEAPATLYISETLPLPSPLVLKAYAYIALQARKNSNKASSSSTSANLPNQRNFSLADFKFKRILGQGRSGKTLLSEF</sequence>
<gene>
    <name evidence="1" type="ORF">AGERDE_LOCUS12573</name>
</gene>
<accession>A0A9N9EIV2</accession>
<evidence type="ECO:0000313" key="2">
    <source>
        <dbReference type="Proteomes" id="UP000789831"/>
    </source>
</evidence>
<protein>
    <submittedName>
        <fullName evidence="1">8146_t:CDS:1</fullName>
    </submittedName>
</protein>
<organism evidence="1 2">
    <name type="scientific">Ambispora gerdemannii</name>
    <dbReference type="NCBI Taxonomy" id="144530"/>
    <lineage>
        <taxon>Eukaryota</taxon>
        <taxon>Fungi</taxon>
        <taxon>Fungi incertae sedis</taxon>
        <taxon>Mucoromycota</taxon>
        <taxon>Glomeromycotina</taxon>
        <taxon>Glomeromycetes</taxon>
        <taxon>Archaeosporales</taxon>
        <taxon>Ambisporaceae</taxon>
        <taxon>Ambispora</taxon>
    </lineage>
</organism>
<dbReference type="EMBL" id="CAJVPL010009613">
    <property type="protein sequence ID" value="CAG8678722.1"/>
    <property type="molecule type" value="Genomic_DNA"/>
</dbReference>
<feature type="non-terminal residue" evidence="1">
    <location>
        <position position="1"/>
    </location>
</feature>
<dbReference type="AlphaFoldDB" id="A0A9N9EIV2"/>
<dbReference type="OrthoDB" id="2156052at2759"/>
<dbReference type="Proteomes" id="UP000789831">
    <property type="component" value="Unassembled WGS sequence"/>
</dbReference>